<dbReference type="InterPro" id="IPR036388">
    <property type="entry name" value="WH-like_DNA-bd_sf"/>
</dbReference>
<name>A0A380H8I4_9STAP</name>
<keyword evidence="4" id="KW-0804">Transcription</keyword>
<evidence type="ECO:0000256" key="4">
    <source>
        <dbReference type="ARBA" id="ARBA00023163"/>
    </source>
</evidence>
<feature type="domain" description="RNA polymerase sigma-70 region 2" evidence="5">
    <location>
        <begin position="33"/>
        <end position="98"/>
    </location>
</feature>
<dbReference type="SUPFAM" id="SSF88946">
    <property type="entry name" value="Sigma2 domain of RNA polymerase sigma factors"/>
    <property type="match status" value="1"/>
</dbReference>
<evidence type="ECO:0000256" key="1">
    <source>
        <dbReference type="ARBA" id="ARBA00023015"/>
    </source>
</evidence>
<evidence type="ECO:0000313" key="6">
    <source>
        <dbReference type="EMBL" id="SUM74264.1"/>
    </source>
</evidence>
<dbReference type="SUPFAM" id="SSF88659">
    <property type="entry name" value="Sigma3 and sigma4 domains of RNA polymerase sigma factors"/>
    <property type="match status" value="1"/>
</dbReference>
<dbReference type="GO" id="GO:0003677">
    <property type="term" value="F:DNA binding"/>
    <property type="evidence" value="ECO:0007669"/>
    <property type="project" value="UniProtKB-KW"/>
</dbReference>
<dbReference type="Gene3D" id="1.10.1740.10">
    <property type="match status" value="1"/>
</dbReference>
<dbReference type="Gene3D" id="1.10.10.10">
    <property type="entry name" value="Winged helix-like DNA-binding domain superfamily/Winged helix DNA-binding domain"/>
    <property type="match status" value="1"/>
</dbReference>
<dbReference type="EMBL" id="UHDZ01000001">
    <property type="protein sequence ID" value="SUM74264.1"/>
    <property type="molecule type" value="Genomic_DNA"/>
</dbReference>
<gene>
    <name evidence="6" type="ORF">NCTC11807_02488</name>
</gene>
<protein>
    <submittedName>
        <fullName evidence="6">RNA polymerase sigma factor sigW</fullName>
    </submittedName>
</protein>
<accession>A0A380H8I4</accession>
<dbReference type="PANTHER" id="PTHR30385:SF7">
    <property type="entry name" value="RNA POLYMERASE SIGMA FACTOR FLIA"/>
    <property type="match status" value="1"/>
</dbReference>
<dbReference type="GO" id="GO:0016987">
    <property type="term" value="F:sigma factor activity"/>
    <property type="evidence" value="ECO:0007669"/>
    <property type="project" value="UniProtKB-KW"/>
</dbReference>
<keyword evidence="1" id="KW-0805">Transcription regulation</keyword>
<organism evidence="6 7">
    <name type="scientific">Staphylococcus saccharolyticus</name>
    <dbReference type="NCBI Taxonomy" id="33028"/>
    <lineage>
        <taxon>Bacteria</taxon>
        <taxon>Bacillati</taxon>
        <taxon>Bacillota</taxon>
        <taxon>Bacilli</taxon>
        <taxon>Bacillales</taxon>
        <taxon>Staphylococcaceae</taxon>
        <taxon>Staphylococcus</taxon>
    </lineage>
</organism>
<dbReference type="InterPro" id="IPR013324">
    <property type="entry name" value="RNA_pol_sigma_r3/r4-like"/>
</dbReference>
<keyword evidence="2" id="KW-0731">Sigma factor</keyword>
<reference evidence="6 7" key="1">
    <citation type="submission" date="2018-06" db="EMBL/GenBank/DDBJ databases">
        <authorList>
            <consortium name="Pathogen Informatics"/>
            <person name="Doyle S."/>
        </authorList>
    </citation>
    <scope>NUCLEOTIDE SEQUENCE [LARGE SCALE GENOMIC DNA]</scope>
    <source>
        <strain evidence="6 7">NCTC11807</strain>
    </source>
</reference>
<evidence type="ECO:0000259" key="5">
    <source>
        <dbReference type="Pfam" id="PF04542"/>
    </source>
</evidence>
<dbReference type="RefSeq" id="WP_115313961.1">
    <property type="nucleotide sequence ID" value="NZ_CP066042.1"/>
</dbReference>
<dbReference type="InterPro" id="IPR007627">
    <property type="entry name" value="RNA_pol_sigma70_r2"/>
</dbReference>
<sequence length="192" mass="23447">MEFNYSQLELISQNQSNLDNSHFEQWFEDLIYYLRPLIYRKIRYITNNHFELEDIFQDIIIKLYRALQSFDFSRGISFEHYIFLLICSVKYDYFRKLKADNHRYPRLINEYVVDYHCALAINDIERSILRKELSAMFDIQSQTLSQMEKSIIQLLLKDYKPKEIATILEVKEKVVYNAIHRCKIKFKREFKN</sequence>
<proteinExistence type="predicted"/>
<dbReference type="AlphaFoldDB" id="A0A380H8I4"/>
<dbReference type="PANTHER" id="PTHR30385">
    <property type="entry name" value="SIGMA FACTOR F FLAGELLAR"/>
    <property type="match status" value="1"/>
</dbReference>
<evidence type="ECO:0000256" key="3">
    <source>
        <dbReference type="ARBA" id="ARBA00023125"/>
    </source>
</evidence>
<evidence type="ECO:0000313" key="7">
    <source>
        <dbReference type="Proteomes" id="UP000255425"/>
    </source>
</evidence>
<dbReference type="GO" id="GO:0006352">
    <property type="term" value="P:DNA-templated transcription initiation"/>
    <property type="evidence" value="ECO:0007669"/>
    <property type="project" value="InterPro"/>
</dbReference>
<keyword evidence="3" id="KW-0238">DNA-binding</keyword>
<evidence type="ECO:0000256" key="2">
    <source>
        <dbReference type="ARBA" id="ARBA00023082"/>
    </source>
</evidence>
<dbReference type="Pfam" id="PF04542">
    <property type="entry name" value="Sigma70_r2"/>
    <property type="match status" value="1"/>
</dbReference>
<dbReference type="InterPro" id="IPR013325">
    <property type="entry name" value="RNA_pol_sigma_r2"/>
</dbReference>
<dbReference type="GeneID" id="63935619"/>
<keyword evidence="7" id="KW-1185">Reference proteome</keyword>
<dbReference type="Proteomes" id="UP000255425">
    <property type="component" value="Unassembled WGS sequence"/>
</dbReference>
<dbReference type="InterPro" id="IPR014284">
    <property type="entry name" value="RNA_pol_sigma-70_dom"/>
</dbReference>
<dbReference type="NCBIfam" id="TIGR02937">
    <property type="entry name" value="sigma70-ECF"/>
    <property type="match status" value="1"/>
</dbReference>